<keyword evidence="2" id="KW-0479">Metal-binding</keyword>
<dbReference type="Gene3D" id="3.60.15.10">
    <property type="entry name" value="Ribonuclease Z/Hydroxyacylglutathione hydrolase-like"/>
    <property type="match status" value="1"/>
</dbReference>
<dbReference type="SUPFAM" id="SSF56281">
    <property type="entry name" value="Metallo-hydrolase/oxidoreductase"/>
    <property type="match status" value="1"/>
</dbReference>
<dbReference type="AlphaFoldDB" id="A0A1W1D3Y9"/>
<evidence type="ECO:0000259" key="5">
    <source>
        <dbReference type="SMART" id="SM00849"/>
    </source>
</evidence>
<dbReference type="GO" id="GO:0046872">
    <property type="term" value="F:metal ion binding"/>
    <property type="evidence" value="ECO:0007669"/>
    <property type="project" value="UniProtKB-KW"/>
</dbReference>
<dbReference type="EC" id="3.1.2.6" evidence="6"/>
<dbReference type="InterPro" id="IPR036866">
    <property type="entry name" value="RibonucZ/Hydroxyglut_hydro"/>
</dbReference>
<keyword evidence="3 6" id="KW-0378">Hydrolase</keyword>
<dbReference type="CDD" id="cd06262">
    <property type="entry name" value="metallo-hydrolase-like_MBL-fold"/>
    <property type="match status" value="1"/>
</dbReference>
<name>A0A1W1D3Y9_9ZZZZ</name>
<dbReference type="Pfam" id="PF00753">
    <property type="entry name" value="Lactamase_B"/>
    <property type="match status" value="1"/>
</dbReference>
<evidence type="ECO:0000256" key="2">
    <source>
        <dbReference type="ARBA" id="ARBA00022723"/>
    </source>
</evidence>
<dbReference type="InterPro" id="IPR001279">
    <property type="entry name" value="Metallo-B-lactamas"/>
</dbReference>
<keyword evidence="4" id="KW-0862">Zinc</keyword>
<dbReference type="SMART" id="SM00849">
    <property type="entry name" value="Lactamase_B"/>
    <property type="match status" value="1"/>
</dbReference>
<dbReference type="EMBL" id="FPHP01000028">
    <property type="protein sequence ID" value="SFV75333.1"/>
    <property type="molecule type" value="Genomic_DNA"/>
</dbReference>
<gene>
    <name evidence="6" type="ORF">MNB_SM-3-353</name>
</gene>
<evidence type="ECO:0000256" key="4">
    <source>
        <dbReference type="ARBA" id="ARBA00022833"/>
    </source>
</evidence>
<dbReference type="InterPro" id="IPR051453">
    <property type="entry name" value="MBL_Glyoxalase_II"/>
</dbReference>
<evidence type="ECO:0000256" key="1">
    <source>
        <dbReference type="ARBA" id="ARBA00001947"/>
    </source>
</evidence>
<evidence type="ECO:0000256" key="3">
    <source>
        <dbReference type="ARBA" id="ARBA00022801"/>
    </source>
</evidence>
<dbReference type="PANTHER" id="PTHR46233">
    <property type="entry name" value="HYDROXYACYLGLUTATHIONE HYDROLASE GLOC"/>
    <property type="match status" value="1"/>
</dbReference>
<evidence type="ECO:0000313" key="6">
    <source>
        <dbReference type="EMBL" id="SFV75333.1"/>
    </source>
</evidence>
<protein>
    <submittedName>
        <fullName evidence="6">Hydroxyacylglutathione hydrolase</fullName>
        <ecNumber evidence="6">3.1.2.6</ecNumber>
    </submittedName>
</protein>
<organism evidence="6">
    <name type="scientific">hydrothermal vent metagenome</name>
    <dbReference type="NCBI Taxonomy" id="652676"/>
    <lineage>
        <taxon>unclassified sequences</taxon>
        <taxon>metagenomes</taxon>
        <taxon>ecological metagenomes</taxon>
    </lineage>
</organism>
<proteinExistence type="predicted"/>
<comment type="cofactor">
    <cofactor evidence="1">
        <name>Zn(2+)</name>
        <dbReference type="ChEBI" id="CHEBI:29105"/>
    </cofactor>
</comment>
<feature type="domain" description="Metallo-beta-lactamase" evidence="5">
    <location>
        <begin position="19"/>
        <end position="184"/>
    </location>
</feature>
<reference evidence="6" key="1">
    <citation type="submission" date="2016-10" db="EMBL/GenBank/DDBJ databases">
        <authorList>
            <person name="de Groot N.N."/>
        </authorList>
    </citation>
    <scope>NUCLEOTIDE SEQUENCE</scope>
</reference>
<dbReference type="PANTHER" id="PTHR46233:SF3">
    <property type="entry name" value="HYDROXYACYLGLUTATHIONE HYDROLASE GLOC"/>
    <property type="match status" value="1"/>
</dbReference>
<dbReference type="GO" id="GO:0004416">
    <property type="term" value="F:hydroxyacylglutathione hydrolase activity"/>
    <property type="evidence" value="ECO:0007669"/>
    <property type="project" value="UniProtKB-EC"/>
</dbReference>
<accession>A0A1W1D3Y9</accession>
<sequence>MARSTKITSLKKQPMGDYQTNCYIITIDDKDFIIDPGVGATSWVMQNVTNPVAIFNTHGHFDHVWSNASLQKELNIPLYTPKDDAFFLQNSSWMPDLPPSTPDVLVNPDETIDIDGIKVTFHHFPGHTPGCSMIEIGDVMFSGDFIFQHSIGRSDFPFSEQNLMKKSLEKFKKIPFDMPLYPGHGESTTIKEEQQLSDYWINKL</sequence>